<keyword evidence="1" id="KW-0472">Membrane</keyword>
<protein>
    <submittedName>
        <fullName evidence="2">Uncharacterized protein</fullName>
    </submittedName>
</protein>
<sequence>MLKTIFSSSVVIGVTIFLLIIYSQTGTVTPNSHNALAPVNEYLKSLVHGAIFPAIFGYWTVAFLINKC</sequence>
<dbReference type="EMBL" id="JBGORX010000011">
    <property type="protein sequence ID" value="MFJ1270008.1"/>
    <property type="molecule type" value="Genomic_DNA"/>
</dbReference>
<comment type="caution">
    <text evidence="2">The sequence shown here is derived from an EMBL/GenBank/DDBJ whole genome shotgun (WGS) entry which is preliminary data.</text>
</comment>
<evidence type="ECO:0000313" key="3">
    <source>
        <dbReference type="Proteomes" id="UP001615550"/>
    </source>
</evidence>
<proteinExistence type="predicted"/>
<accession>A0ABW8DBD2</accession>
<gene>
    <name evidence="2" type="ORF">ACD661_15725</name>
</gene>
<keyword evidence="3" id="KW-1185">Reference proteome</keyword>
<dbReference type="RefSeq" id="WP_400188820.1">
    <property type="nucleotide sequence ID" value="NZ_JBGORX010000011.1"/>
</dbReference>
<dbReference type="Proteomes" id="UP001615550">
    <property type="component" value="Unassembled WGS sequence"/>
</dbReference>
<organism evidence="2 3">
    <name type="scientific">Legionella lytica</name>
    <dbReference type="NCBI Taxonomy" id="96232"/>
    <lineage>
        <taxon>Bacteria</taxon>
        <taxon>Pseudomonadati</taxon>
        <taxon>Pseudomonadota</taxon>
        <taxon>Gammaproteobacteria</taxon>
        <taxon>Legionellales</taxon>
        <taxon>Legionellaceae</taxon>
        <taxon>Legionella</taxon>
    </lineage>
</organism>
<keyword evidence="1" id="KW-1133">Transmembrane helix</keyword>
<evidence type="ECO:0000256" key="1">
    <source>
        <dbReference type="SAM" id="Phobius"/>
    </source>
</evidence>
<name>A0ABW8DBD2_9GAMM</name>
<feature type="transmembrane region" description="Helical" evidence="1">
    <location>
        <begin position="5"/>
        <end position="25"/>
    </location>
</feature>
<keyword evidence="1" id="KW-0812">Transmembrane</keyword>
<evidence type="ECO:0000313" key="2">
    <source>
        <dbReference type="EMBL" id="MFJ1270008.1"/>
    </source>
</evidence>
<feature type="transmembrane region" description="Helical" evidence="1">
    <location>
        <begin position="45"/>
        <end position="65"/>
    </location>
</feature>
<reference evidence="2 3" key="1">
    <citation type="submission" date="2024-08" db="EMBL/GenBank/DDBJ databases">
        <title>Draft Genome Sequence of Legionella lytica strain DSB2004, Isolated From a Fire Sprinkler System.</title>
        <authorList>
            <person name="Everhart A.D."/>
            <person name="Kidane D.T."/>
            <person name="Farone A.L."/>
            <person name="Farone M.B."/>
        </authorList>
    </citation>
    <scope>NUCLEOTIDE SEQUENCE [LARGE SCALE GENOMIC DNA]</scope>
    <source>
        <strain evidence="2 3">DSB2004</strain>
    </source>
</reference>